<dbReference type="EC" id="3.1.1.-" evidence="6"/>
<keyword evidence="6" id="KW-0732">Signal</keyword>
<keyword evidence="3 6" id="KW-0378">Hydrolase</keyword>
<evidence type="ECO:0000256" key="6">
    <source>
        <dbReference type="RuleBase" id="RU361235"/>
    </source>
</evidence>
<sequence length="585" mass="66143">MKSLRYSVLIALLVFGGSANGKEKCPWQPSNRTTRVFLPDGVLQGHVLKSWNGNDFFAWQEIPYAAPPVNANRFRPPKEPLPWRGTVRNATKNTKVCMQYKPTALTPVPDDLTMSEDCLFLNVYSPVRSDPNELMPILFFIHGGGFFYGSGAMQYYDPKYLMDYGVIVVTINYRLGPLGFLTTQNPTLPANNGLRDQLQALKWTIKNICAFGGDPNNITVMGESAGSTSAGFMQLSPLTKGMVQGYIMDSGSPLSPYAFQERAWYYAFKLARLLNKEYKAETDQFLTDDFSSEDVMYVLRSASAENITNTQVDNDDYKINPIAATVIWLPVADDFGPDPFVDIPMEQALMQGSYNQVPLMTGMTSEEAMFFLKYIPPGLEMVIRQMYDANVNLTVHPHLRIACENETRAGREYKEIYTNASFVKDRGAFVKYLGEEVFATPNMRHAELASAYSSVYLYEFAHKGSMGGFPDDPDIPGANRVGHTEELHYLWGGAEGVKKDPCTYPLKDQLTMKRMLTLWTNFVKYQNPTPEADPLFDEVLWPRVKPGEMNYLMINDSLAPSKDPKNYKRVKEVFEKYKSAPYYSF</sequence>
<dbReference type="InterPro" id="IPR019819">
    <property type="entry name" value="Carboxylesterase_B_CS"/>
</dbReference>
<gene>
    <name evidence="8" type="ORF">PHYEVI_LOCUS11615</name>
</gene>
<evidence type="ECO:0000313" key="9">
    <source>
        <dbReference type="Proteomes" id="UP001153712"/>
    </source>
</evidence>
<keyword evidence="2" id="KW-0719">Serine esterase</keyword>
<name>A0A9N9TVA4_PHYSR</name>
<dbReference type="InterPro" id="IPR002018">
    <property type="entry name" value="CarbesteraseB"/>
</dbReference>
<dbReference type="Pfam" id="PF00135">
    <property type="entry name" value="COesterase"/>
    <property type="match status" value="1"/>
</dbReference>
<protein>
    <recommendedName>
        <fullName evidence="6">Carboxylic ester hydrolase</fullName>
        <ecNumber evidence="6">3.1.1.-</ecNumber>
    </recommendedName>
</protein>
<evidence type="ECO:0000259" key="7">
    <source>
        <dbReference type="Pfam" id="PF00135"/>
    </source>
</evidence>
<keyword evidence="9" id="KW-1185">Reference proteome</keyword>
<reference evidence="8" key="1">
    <citation type="submission" date="2022-01" db="EMBL/GenBank/DDBJ databases">
        <authorList>
            <person name="King R."/>
        </authorList>
    </citation>
    <scope>NUCLEOTIDE SEQUENCE</scope>
</reference>
<dbReference type="InterPro" id="IPR019826">
    <property type="entry name" value="Carboxylesterase_B_AS"/>
</dbReference>
<evidence type="ECO:0000256" key="3">
    <source>
        <dbReference type="ARBA" id="ARBA00022801"/>
    </source>
</evidence>
<evidence type="ECO:0000313" key="8">
    <source>
        <dbReference type="EMBL" id="CAG9865380.1"/>
    </source>
</evidence>
<keyword evidence="4" id="KW-1015">Disulfide bond</keyword>
<dbReference type="InterPro" id="IPR050309">
    <property type="entry name" value="Type-B_Carboxylest/Lipase"/>
</dbReference>
<dbReference type="OrthoDB" id="408631at2759"/>
<evidence type="ECO:0000256" key="2">
    <source>
        <dbReference type="ARBA" id="ARBA00022487"/>
    </source>
</evidence>
<dbReference type="InterPro" id="IPR029058">
    <property type="entry name" value="AB_hydrolase_fold"/>
</dbReference>
<evidence type="ECO:0000256" key="5">
    <source>
        <dbReference type="ARBA" id="ARBA00023180"/>
    </source>
</evidence>
<dbReference type="Proteomes" id="UP001153712">
    <property type="component" value="Chromosome 9"/>
</dbReference>
<dbReference type="PROSITE" id="PS00941">
    <property type="entry name" value="CARBOXYLESTERASE_B_2"/>
    <property type="match status" value="1"/>
</dbReference>
<feature type="domain" description="Carboxylesterase type B" evidence="7">
    <location>
        <begin position="34"/>
        <end position="559"/>
    </location>
</feature>
<comment type="similarity">
    <text evidence="1 6">Belongs to the type-B carboxylesterase/lipase family.</text>
</comment>
<dbReference type="PROSITE" id="PS00122">
    <property type="entry name" value="CARBOXYLESTERASE_B_1"/>
    <property type="match status" value="1"/>
</dbReference>
<evidence type="ECO:0000256" key="4">
    <source>
        <dbReference type="ARBA" id="ARBA00023157"/>
    </source>
</evidence>
<feature type="chain" id="PRO_5040532737" description="Carboxylic ester hydrolase" evidence="6">
    <location>
        <begin position="20"/>
        <end position="585"/>
    </location>
</feature>
<dbReference type="AlphaFoldDB" id="A0A9N9TVA4"/>
<proteinExistence type="inferred from homology"/>
<dbReference type="Gene3D" id="3.40.50.1820">
    <property type="entry name" value="alpha/beta hydrolase"/>
    <property type="match status" value="1"/>
</dbReference>
<dbReference type="EMBL" id="OU900102">
    <property type="protein sequence ID" value="CAG9865380.1"/>
    <property type="molecule type" value="Genomic_DNA"/>
</dbReference>
<organism evidence="8 9">
    <name type="scientific">Phyllotreta striolata</name>
    <name type="common">Striped flea beetle</name>
    <name type="synonym">Crioceris striolata</name>
    <dbReference type="NCBI Taxonomy" id="444603"/>
    <lineage>
        <taxon>Eukaryota</taxon>
        <taxon>Metazoa</taxon>
        <taxon>Ecdysozoa</taxon>
        <taxon>Arthropoda</taxon>
        <taxon>Hexapoda</taxon>
        <taxon>Insecta</taxon>
        <taxon>Pterygota</taxon>
        <taxon>Neoptera</taxon>
        <taxon>Endopterygota</taxon>
        <taxon>Coleoptera</taxon>
        <taxon>Polyphaga</taxon>
        <taxon>Cucujiformia</taxon>
        <taxon>Chrysomeloidea</taxon>
        <taxon>Chrysomelidae</taxon>
        <taxon>Galerucinae</taxon>
        <taxon>Alticini</taxon>
        <taxon>Phyllotreta</taxon>
    </lineage>
</organism>
<accession>A0A9N9TVA4</accession>
<dbReference type="SUPFAM" id="SSF53474">
    <property type="entry name" value="alpha/beta-Hydrolases"/>
    <property type="match status" value="1"/>
</dbReference>
<keyword evidence="5" id="KW-0325">Glycoprotein</keyword>
<evidence type="ECO:0000256" key="1">
    <source>
        <dbReference type="ARBA" id="ARBA00005964"/>
    </source>
</evidence>
<dbReference type="GO" id="GO:0052689">
    <property type="term" value="F:carboxylic ester hydrolase activity"/>
    <property type="evidence" value="ECO:0007669"/>
    <property type="project" value="UniProtKB-KW"/>
</dbReference>
<dbReference type="PANTHER" id="PTHR11559">
    <property type="entry name" value="CARBOXYLESTERASE"/>
    <property type="match status" value="1"/>
</dbReference>
<feature type="signal peptide" evidence="6">
    <location>
        <begin position="1"/>
        <end position="19"/>
    </location>
</feature>